<sequence length="153" mass="16607">MTPQARLLALEATVNSIDAGGGLETLSWTCVFALSFASLNLTAPYNTGVLQGVPEAWGGGEVYSPVHCRSPWTFLDQGTVSGGAYILLLRLGEVPGGILVDLASREPNTSRHFLLWSALACEWPRGSHSEASVRLGLLASKRRWATWYRIICF</sequence>
<organism evidence="1 2">
    <name type="scientific">Puccinia graminis f. sp. tritici</name>
    <dbReference type="NCBI Taxonomy" id="56615"/>
    <lineage>
        <taxon>Eukaryota</taxon>
        <taxon>Fungi</taxon>
        <taxon>Dikarya</taxon>
        <taxon>Basidiomycota</taxon>
        <taxon>Pucciniomycotina</taxon>
        <taxon>Pucciniomycetes</taxon>
        <taxon>Pucciniales</taxon>
        <taxon>Pucciniaceae</taxon>
        <taxon>Puccinia</taxon>
    </lineage>
</organism>
<reference evidence="1 2" key="1">
    <citation type="submission" date="2019-05" db="EMBL/GenBank/DDBJ databases">
        <title>Emergence of the Ug99 lineage of the wheat stem rust pathogen through somatic hybridization.</title>
        <authorList>
            <person name="Li F."/>
            <person name="Upadhyaya N.M."/>
            <person name="Sperschneider J."/>
            <person name="Matny O."/>
            <person name="Nguyen-Phuc H."/>
            <person name="Mago R."/>
            <person name="Raley C."/>
            <person name="Miller M.E."/>
            <person name="Silverstein K.A.T."/>
            <person name="Henningsen E."/>
            <person name="Hirsch C.D."/>
            <person name="Visser B."/>
            <person name="Pretorius Z.A."/>
            <person name="Steffenson B.J."/>
            <person name="Schwessinger B."/>
            <person name="Dodds P.N."/>
            <person name="Figueroa M."/>
        </authorList>
    </citation>
    <scope>NUCLEOTIDE SEQUENCE [LARGE SCALE GENOMIC DNA]</scope>
    <source>
        <strain evidence="1 2">Ug99</strain>
    </source>
</reference>
<proteinExistence type="predicted"/>
<evidence type="ECO:0000313" key="1">
    <source>
        <dbReference type="EMBL" id="KAA1136538.1"/>
    </source>
</evidence>
<protein>
    <submittedName>
        <fullName evidence="1">Uncharacterized protein</fullName>
    </submittedName>
</protein>
<accession>A0A5B0SEU7</accession>
<dbReference type="Proteomes" id="UP000325313">
    <property type="component" value="Unassembled WGS sequence"/>
</dbReference>
<evidence type="ECO:0000313" key="2">
    <source>
        <dbReference type="Proteomes" id="UP000325313"/>
    </source>
</evidence>
<gene>
    <name evidence="1" type="ORF">PGTUg99_034931</name>
</gene>
<dbReference type="EMBL" id="VDEP01000035">
    <property type="protein sequence ID" value="KAA1136538.1"/>
    <property type="molecule type" value="Genomic_DNA"/>
</dbReference>
<comment type="caution">
    <text evidence="1">The sequence shown here is derived from an EMBL/GenBank/DDBJ whole genome shotgun (WGS) entry which is preliminary data.</text>
</comment>
<dbReference type="AlphaFoldDB" id="A0A5B0SEU7"/>
<name>A0A5B0SEU7_PUCGR</name>